<feature type="compositionally biased region" description="Polar residues" evidence="1">
    <location>
        <begin position="991"/>
        <end position="1002"/>
    </location>
</feature>
<feature type="compositionally biased region" description="Basic and acidic residues" evidence="1">
    <location>
        <begin position="640"/>
        <end position="652"/>
    </location>
</feature>
<sequence>MAPRRRVIVSSDDYDSSFDPESSPDPLHASINDNKHISRAKSTRTSKGPLTSSSPNKQNRRSSINEHTAGMLSPSKSMVMHTPRAGGVSPWRIKVTVQAEPGSGLEDESLESPIVSRMTRTTTTTIPLKGGDDGSPVKRRGRPRKSDAGMNTEPKRSGTPIRKRSTSKVRSSSVGPFDANNIGTPAGAPPKKKRGRPRKSIQPAEEEDIVLSALTEPSLETLSPMISAEEEPLDVELFNPSVLDPVSNAASNKRRGRPRKTPSRSVTPQTQPTTNLALGVSKPTVPIPTIDSTLTTLRDASTGPDLASIAKPSSHLRPQSKGRKPLYDDQEYEERMASTPPQTDLSRRLQGRRGTPHAKVVALPEDFSDDSNEGSEAITPPETDEEANNQAQQADSAHHTHSSEYPFKQATIMDVGIEDEDHVHDVDQFAFDEGTTRMPDDTTLLESEHFSIISVDSLPSGRSLICPTSVHVGGKSNARALYPALSENPSDGANSQLDHVDAGSRPSLSVNEPSSRGIDTRHRTPMMDDRSPSNPPAIVPGMHSPSEVETPKIGRVVKAGAALQDVLDPDRITPNVRTSSLGTRDSEDRMEDLFRGFSEKTRRQLQDGFRLGEQLAMEDDHDLGTHRSSPALSSPIKPSTHKEPTDKPFSGKEKRKNPRLPTPEDQDKTQEDYNLTIPSAVGTTQVYYPSLNLEDQNSHLATPDMSGDEMSWRVDTPPVKTNTNDTSCMMTAVNERGEELRGTEIHVVADDEAGGEQGSDIWEEEAHRDLHRQKLKDLSGTTKNTPQLQDLFTGDGLNKPARRKLPKTWRRKSSNDFSYSDELEEPTHALGNSGVVRGAKNMLLSPPPSEEPESGSSKPTKVNREALEPQIPEEQNGEYDEGSGDESDDTGMFFHTNLPSVFNKKKSAAKKVHNGRSDLSILLGGEDDFIPDSSPPVPKASTKSNPFNNTPPRFPALPASMVKNSPLRNEIRASDSEESSMHATHVEESSLPMSSPFHTNVDNTMFSTASDQRQLHEGVDYASTDSSIRRLREEADDRAYAYGSHHHSINEIEEVTEPSTNLRSLVITPSPSCLGIETSMLKPKRARSPLFGGVDDAPTSLHAQQRPHPQTESKPVQTAPVTVPILEVTPSPQPGGFFSKIASIWGGRDVASAPSLHPLAVDFDYLPKMEPWTKTHYKTLDALFQLHKNDSSLFAISSWSENAETNAKILQEFLSKNRLPFVGAQYDCWGYSFVMDESLVVICGVYMQLLTLNNIEEYKAKSGKNIEIGDCGPGEPDTEIDGEKVVERLATIVIGEHVRKDEKKGMKIRRRGMLRVDWGQMI</sequence>
<dbReference type="EMBL" id="JAGMWT010000002">
    <property type="protein sequence ID" value="KAH7135897.1"/>
    <property type="molecule type" value="Genomic_DNA"/>
</dbReference>
<feature type="compositionally biased region" description="Basic residues" evidence="1">
    <location>
        <begin position="190"/>
        <end position="199"/>
    </location>
</feature>
<evidence type="ECO:0000313" key="3">
    <source>
        <dbReference type="Proteomes" id="UP000700596"/>
    </source>
</evidence>
<feature type="compositionally biased region" description="Polar residues" evidence="1">
    <location>
        <begin position="1101"/>
        <end position="1117"/>
    </location>
</feature>
<dbReference type="Proteomes" id="UP000700596">
    <property type="component" value="Unassembled WGS sequence"/>
</dbReference>
<proteinExistence type="predicted"/>
<name>A0A9P9EEZ7_9PLEO</name>
<dbReference type="GO" id="GO:0003677">
    <property type="term" value="F:DNA binding"/>
    <property type="evidence" value="ECO:0007669"/>
    <property type="project" value="InterPro"/>
</dbReference>
<feature type="compositionally biased region" description="Basic residues" evidence="1">
    <location>
        <begin position="800"/>
        <end position="812"/>
    </location>
</feature>
<feature type="compositionally biased region" description="Polar residues" evidence="1">
    <location>
        <begin position="263"/>
        <end position="276"/>
    </location>
</feature>
<feature type="region of interest" description="Disordered" evidence="1">
    <location>
        <begin position="973"/>
        <end position="1002"/>
    </location>
</feature>
<keyword evidence="3" id="KW-1185">Reference proteome</keyword>
<feature type="compositionally biased region" description="Polar residues" evidence="1">
    <location>
        <begin position="45"/>
        <end position="66"/>
    </location>
</feature>
<reference evidence="2" key="1">
    <citation type="journal article" date="2021" name="Nat. Commun.">
        <title>Genetic determinants of endophytism in the Arabidopsis root mycobiome.</title>
        <authorList>
            <person name="Mesny F."/>
            <person name="Miyauchi S."/>
            <person name="Thiergart T."/>
            <person name="Pickel B."/>
            <person name="Atanasova L."/>
            <person name="Karlsson M."/>
            <person name="Huettel B."/>
            <person name="Barry K.W."/>
            <person name="Haridas S."/>
            <person name="Chen C."/>
            <person name="Bauer D."/>
            <person name="Andreopoulos W."/>
            <person name="Pangilinan J."/>
            <person name="LaButti K."/>
            <person name="Riley R."/>
            <person name="Lipzen A."/>
            <person name="Clum A."/>
            <person name="Drula E."/>
            <person name="Henrissat B."/>
            <person name="Kohler A."/>
            <person name="Grigoriev I.V."/>
            <person name="Martin F.M."/>
            <person name="Hacquard S."/>
        </authorList>
    </citation>
    <scope>NUCLEOTIDE SEQUENCE</scope>
    <source>
        <strain evidence="2">MPI-CAGE-CH-0243</strain>
    </source>
</reference>
<feature type="region of interest" description="Disordered" evidence="1">
    <location>
        <begin position="484"/>
        <end position="548"/>
    </location>
</feature>
<dbReference type="InterPro" id="IPR017956">
    <property type="entry name" value="AT_hook_DNA-bd_motif"/>
</dbReference>
<accession>A0A9P9EEZ7</accession>
<protein>
    <submittedName>
        <fullName evidence="2">Uncharacterized protein</fullName>
    </submittedName>
</protein>
<dbReference type="PRINTS" id="PR00929">
    <property type="entry name" value="ATHOOK"/>
</dbReference>
<evidence type="ECO:0000313" key="2">
    <source>
        <dbReference type="EMBL" id="KAH7135897.1"/>
    </source>
</evidence>
<feature type="region of interest" description="Disordered" evidence="1">
    <location>
        <begin position="1092"/>
        <end position="1117"/>
    </location>
</feature>
<gene>
    <name evidence="2" type="ORF">B0J11DRAFT_454636</name>
</gene>
<feature type="compositionally biased region" description="Polar residues" evidence="1">
    <location>
        <begin position="290"/>
        <end position="299"/>
    </location>
</feature>
<feature type="region of interest" description="Disordered" evidence="1">
    <location>
        <begin position="774"/>
        <end position="891"/>
    </location>
</feature>
<feature type="compositionally biased region" description="Basic and acidic residues" evidence="1">
    <location>
        <begin position="518"/>
        <end position="531"/>
    </location>
</feature>
<dbReference type="OrthoDB" id="3946221at2759"/>
<feature type="compositionally biased region" description="Basic residues" evidence="1">
    <location>
        <begin position="252"/>
        <end position="262"/>
    </location>
</feature>
<organism evidence="2 3">
    <name type="scientific">Dendryphion nanum</name>
    <dbReference type="NCBI Taxonomy" id="256645"/>
    <lineage>
        <taxon>Eukaryota</taxon>
        <taxon>Fungi</taxon>
        <taxon>Dikarya</taxon>
        <taxon>Ascomycota</taxon>
        <taxon>Pezizomycotina</taxon>
        <taxon>Dothideomycetes</taxon>
        <taxon>Pleosporomycetidae</taxon>
        <taxon>Pleosporales</taxon>
        <taxon>Torulaceae</taxon>
        <taxon>Dendryphion</taxon>
    </lineage>
</organism>
<feature type="compositionally biased region" description="Polar residues" evidence="1">
    <location>
        <begin position="779"/>
        <end position="790"/>
    </location>
</feature>
<feature type="compositionally biased region" description="Acidic residues" evidence="1">
    <location>
        <begin position="875"/>
        <end position="889"/>
    </location>
</feature>
<comment type="caution">
    <text evidence="2">The sequence shown here is derived from an EMBL/GenBank/DDBJ whole genome shotgun (WGS) entry which is preliminary data.</text>
</comment>
<feature type="region of interest" description="Disordered" evidence="1">
    <location>
        <begin position="1"/>
        <end position="405"/>
    </location>
</feature>
<dbReference type="SMART" id="SM00384">
    <property type="entry name" value="AT_hook"/>
    <property type="match status" value="3"/>
</dbReference>
<feature type="region of interest" description="Disordered" evidence="1">
    <location>
        <begin position="930"/>
        <end position="960"/>
    </location>
</feature>
<feature type="compositionally biased region" description="Polar residues" evidence="1">
    <location>
        <begin position="487"/>
        <end position="497"/>
    </location>
</feature>
<feature type="region of interest" description="Disordered" evidence="1">
    <location>
        <begin position="621"/>
        <end position="673"/>
    </location>
</feature>
<feature type="compositionally biased region" description="Polar residues" evidence="1">
    <location>
        <begin position="941"/>
        <end position="951"/>
    </location>
</feature>
<evidence type="ECO:0000256" key="1">
    <source>
        <dbReference type="SAM" id="MobiDB-lite"/>
    </source>
</evidence>